<sequence length="339" mass="38187">MYPIIQQKIKELCHDGVFPGASYAVIKGATIDCHYEGLKQILPVPKPIAPNIRYDMASLTKVVCTTTVLLKLLESEQIDLNRPLTNYLAGWTDSAVTLRHLLTHTSDINPYIKNRAQLDKQELRQALLQLKSGDSIGQKVVYTDTGTLLIGFLLEQLYQKPVQQIFIDEVLRPLNMTQSGFKLVDKTLAAPTELTANRGLIQGDVHDPKAFVLEDSCGSAGLFSTLEDSIKFVDMLLKRGQLPDGAVFLQAKTIEGLYQDWTPTRQGHRSLGWDLLFDDHKGHNVLYHTGYTGTFMIVDLACQEAFIFLSNRVHPVDKRLDYLAKRDELIGLYKKRKTD</sequence>
<dbReference type="PANTHER" id="PTHR43283">
    <property type="entry name" value="BETA-LACTAMASE-RELATED"/>
    <property type="match status" value="1"/>
</dbReference>
<dbReference type="InterPro" id="IPR001466">
    <property type="entry name" value="Beta-lactam-related"/>
</dbReference>
<dbReference type="EMBL" id="CP019609">
    <property type="protein sequence ID" value="AQP53135.1"/>
    <property type="molecule type" value="Genomic_DNA"/>
</dbReference>
<keyword evidence="2" id="KW-1185">Reference proteome</keyword>
<dbReference type="RefSeq" id="WP_077275233.1">
    <property type="nucleotide sequence ID" value="NZ_CP019609.1"/>
</dbReference>
<name>A0A1Q2D4D7_9ENTE</name>
<dbReference type="SUPFAM" id="SSF56601">
    <property type="entry name" value="beta-lactamase/transpeptidase-like"/>
    <property type="match status" value="1"/>
</dbReference>
<accession>A0A1Q2D4D7</accession>
<dbReference type="AlphaFoldDB" id="A0A1Q2D4D7"/>
<proteinExistence type="predicted"/>
<dbReference type="InterPro" id="IPR012338">
    <property type="entry name" value="Beta-lactam/transpept-like"/>
</dbReference>
<dbReference type="InterPro" id="IPR050789">
    <property type="entry name" value="Diverse_Enzym_Activities"/>
</dbReference>
<evidence type="ECO:0000313" key="1">
    <source>
        <dbReference type="EMBL" id="AQP53135.1"/>
    </source>
</evidence>
<dbReference type="Gene3D" id="3.40.710.10">
    <property type="entry name" value="DD-peptidase/beta-lactamase superfamily"/>
    <property type="match status" value="1"/>
</dbReference>
<organism evidence="1 2">
    <name type="scientific">Vagococcus penaei</name>
    <dbReference type="NCBI Taxonomy" id="633807"/>
    <lineage>
        <taxon>Bacteria</taxon>
        <taxon>Bacillati</taxon>
        <taxon>Bacillota</taxon>
        <taxon>Bacilli</taxon>
        <taxon>Lactobacillales</taxon>
        <taxon>Enterococcaceae</taxon>
        <taxon>Vagococcus</taxon>
    </lineage>
</organism>
<dbReference type="OrthoDB" id="9803467at2"/>
<protein>
    <submittedName>
        <fullName evidence="1">Uncharacterized protein</fullName>
    </submittedName>
</protein>
<dbReference type="PANTHER" id="PTHR43283:SF11">
    <property type="entry name" value="BETA-LACTAMASE-RELATED DOMAIN-CONTAINING PROTEIN"/>
    <property type="match status" value="1"/>
</dbReference>
<reference evidence="1 2" key="1">
    <citation type="journal article" date="2010" name="Int. J. Syst. Evol. Microbiol.">
        <title>Vagococcus penaei sp. nov., isolated from spoilage microbiota of cooked shrimp (Penaeus vannamei).</title>
        <authorList>
            <person name="Jaffres E."/>
            <person name="Prevost H."/>
            <person name="Rossero A."/>
            <person name="Joffraud J.J."/>
            <person name="Dousset X."/>
        </authorList>
    </citation>
    <scope>NUCLEOTIDE SEQUENCE [LARGE SCALE GENOMIC DNA]</scope>
    <source>
        <strain evidence="1 2">CD276</strain>
    </source>
</reference>
<evidence type="ECO:0000313" key="2">
    <source>
        <dbReference type="Proteomes" id="UP000188246"/>
    </source>
</evidence>
<gene>
    <name evidence="1" type="ORF">BW732_02080</name>
</gene>
<dbReference type="Pfam" id="PF00144">
    <property type="entry name" value="Beta-lactamase"/>
    <property type="match status" value="1"/>
</dbReference>
<dbReference type="Proteomes" id="UP000188246">
    <property type="component" value="Chromosome"/>
</dbReference>
<dbReference type="KEGG" id="vpi:BW732_02080"/>
<dbReference type="STRING" id="633807.BW732_02080"/>